<evidence type="ECO:0000313" key="3">
    <source>
        <dbReference type="Proteomes" id="UP000785679"/>
    </source>
</evidence>
<comment type="caution">
    <text evidence="2">The sequence shown here is derived from an EMBL/GenBank/DDBJ whole genome shotgun (WGS) entry which is preliminary data.</text>
</comment>
<evidence type="ECO:0000313" key="2">
    <source>
        <dbReference type="EMBL" id="TNV88130.1"/>
    </source>
</evidence>
<name>A0A8J8TAY6_HALGN</name>
<organism evidence="2 3">
    <name type="scientific">Halteria grandinella</name>
    <dbReference type="NCBI Taxonomy" id="5974"/>
    <lineage>
        <taxon>Eukaryota</taxon>
        <taxon>Sar</taxon>
        <taxon>Alveolata</taxon>
        <taxon>Ciliophora</taxon>
        <taxon>Intramacronucleata</taxon>
        <taxon>Spirotrichea</taxon>
        <taxon>Stichotrichia</taxon>
        <taxon>Sporadotrichida</taxon>
        <taxon>Halteriidae</taxon>
        <taxon>Halteria</taxon>
    </lineage>
</organism>
<proteinExistence type="predicted"/>
<dbReference type="AlphaFoldDB" id="A0A8J8TAY6"/>
<feature type="transmembrane region" description="Helical" evidence="1">
    <location>
        <begin position="21"/>
        <end position="40"/>
    </location>
</feature>
<keyword evidence="1" id="KW-0812">Transmembrane</keyword>
<accession>A0A8J8TAY6</accession>
<evidence type="ECO:0000256" key="1">
    <source>
        <dbReference type="SAM" id="Phobius"/>
    </source>
</evidence>
<keyword evidence="3" id="KW-1185">Reference proteome</keyword>
<keyword evidence="1" id="KW-1133">Transmembrane helix</keyword>
<protein>
    <submittedName>
        <fullName evidence="2">Uncharacterized protein</fullName>
    </submittedName>
</protein>
<dbReference type="Proteomes" id="UP000785679">
    <property type="component" value="Unassembled WGS sequence"/>
</dbReference>
<dbReference type="EMBL" id="RRYP01000066">
    <property type="protein sequence ID" value="TNV88130.1"/>
    <property type="molecule type" value="Genomic_DNA"/>
</dbReference>
<gene>
    <name evidence="2" type="ORF">FGO68_gene10717</name>
</gene>
<keyword evidence="1" id="KW-0472">Membrane</keyword>
<reference evidence="2" key="1">
    <citation type="submission" date="2019-06" db="EMBL/GenBank/DDBJ databases">
        <authorList>
            <person name="Zheng W."/>
        </authorList>
    </citation>
    <scope>NUCLEOTIDE SEQUENCE</scope>
    <source>
        <strain evidence="2">QDHG01</strain>
    </source>
</reference>
<sequence>MPQTLYQTVSQVLSFPLKKCIIPYLLFKYLMPIFIVQSFIQLPLKLASTAYLLIAAPLTTTLQRSIAQMRVASLLNPFLTSKNSILLIIIQMEPMLCQAWEWGLISTLSQ</sequence>